<feature type="transmembrane region" description="Helical" evidence="7">
    <location>
        <begin position="265"/>
        <end position="282"/>
    </location>
</feature>
<evidence type="ECO:0000259" key="8">
    <source>
        <dbReference type="PROSITE" id="PS50850"/>
    </source>
</evidence>
<keyword evidence="5 7" id="KW-0472">Membrane</keyword>
<comment type="subcellular location">
    <subcellularLocation>
        <location evidence="1">Cell membrane</location>
        <topology evidence="1">Multi-pass membrane protein</topology>
    </subcellularLocation>
</comment>
<name>A0A4Y3RHR2_9ACTN</name>
<dbReference type="EMBL" id="BJMN01000011">
    <property type="protein sequence ID" value="GEB56233.1"/>
    <property type="molecule type" value="Genomic_DNA"/>
</dbReference>
<feature type="transmembrane region" description="Helical" evidence="7">
    <location>
        <begin position="202"/>
        <end position="221"/>
    </location>
</feature>
<evidence type="ECO:0000256" key="1">
    <source>
        <dbReference type="ARBA" id="ARBA00004651"/>
    </source>
</evidence>
<feature type="transmembrane region" description="Helical" evidence="7">
    <location>
        <begin position="132"/>
        <end position="154"/>
    </location>
</feature>
<dbReference type="Pfam" id="PF07690">
    <property type="entry name" value="MFS_1"/>
    <property type="match status" value="2"/>
</dbReference>
<sequence length="504" mass="51690">MVGHVQLGEHVERAGGDFHGPRLGPPGEGQRGVVHAPGGAAYGDLGGDALELSSGITQGFLSPLLKGLTETLKVTAADLNWISIANLLASVAFTPVLSRMGDLYGHRRILRWNLAIVLLGSVLVGFSRSFGVLLAGQILQGAFAGFFPLLVGVLRNRGGKGGGDAESRRGISYMVAALVAGIAVGLVASGFVARTVDSPTAALWVPTAAVGLALAVTWPLLPESAARPGGRIDWAGGILLCVGLVAIMLGLGMGGLPDWEWTSPRTLGCLVGGALVTALWVLGELRTAEPMIDVRMFRHRNVVTVSLVTMTFTVPMIGLQVANPVFMGTGPAEHGYGLGLDPFAIGLAMLPNLLAIAAGALVAPAVAAAISDRLTLCAGSLLMAAGYVASLTWHGSMPLFLTGTAVAGLGIGFLQHSTRTLAVESVPHDRTSVGSGINELLINVGGSVGAAIVLTVFAARTPAGETLPEVGAYTTSWTICAIVSLTGAAISLLYRTAKDREAHS</sequence>
<keyword evidence="4 7" id="KW-1133">Transmembrane helix</keyword>
<dbReference type="GO" id="GO:0022857">
    <property type="term" value="F:transmembrane transporter activity"/>
    <property type="evidence" value="ECO:0007669"/>
    <property type="project" value="InterPro"/>
</dbReference>
<dbReference type="PANTHER" id="PTHR42718:SF9">
    <property type="entry name" value="MAJOR FACILITATOR SUPERFAMILY MULTIDRUG TRANSPORTER MFSC"/>
    <property type="match status" value="1"/>
</dbReference>
<feature type="transmembrane region" description="Helical" evidence="7">
    <location>
        <begin position="374"/>
        <end position="393"/>
    </location>
</feature>
<feature type="transmembrane region" description="Helical" evidence="7">
    <location>
        <begin position="109"/>
        <end position="126"/>
    </location>
</feature>
<feature type="transmembrane region" description="Helical" evidence="7">
    <location>
        <begin position="233"/>
        <end position="253"/>
    </location>
</feature>
<feature type="transmembrane region" description="Helical" evidence="7">
    <location>
        <begin position="399"/>
        <end position="416"/>
    </location>
</feature>
<dbReference type="InterPro" id="IPR036259">
    <property type="entry name" value="MFS_trans_sf"/>
</dbReference>
<keyword evidence="10" id="KW-1185">Reference proteome</keyword>
<dbReference type="GO" id="GO:0046677">
    <property type="term" value="P:response to antibiotic"/>
    <property type="evidence" value="ECO:0007669"/>
    <property type="project" value="UniProtKB-KW"/>
</dbReference>
<dbReference type="InterPro" id="IPR020846">
    <property type="entry name" value="MFS_dom"/>
</dbReference>
<feature type="transmembrane region" description="Helical" evidence="7">
    <location>
        <begin position="175"/>
        <end position="196"/>
    </location>
</feature>
<organism evidence="9 10">
    <name type="scientific">Streptomyces gardneri</name>
    <dbReference type="NCBI Taxonomy" id="66892"/>
    <lineage>
        <taxon>Bacteria</taxon>
        <taxon>Bacillati</taxon>
        <taxon>Actinomycetota</taxon>
        <taxon>Actinomycetes</taxon>
        <taxon>Kitasatosporales</taxon>
        <taxon>Streptomycetaceae</taxon>
        <taxon>Streptomyces</taxon>
    </lineage>
</organism>
<dbReference type="Proteomes" id="UP000315226">
    <property type="component" value="Unassembled WGS sequence"/>
</dbReference>
<keyword evidence="2" id="KW-0813">Transport</keyword>
<dbReference type="InterPro" id="IPR011701">
    <property type="entry name" value="MFS"/>
</dbReference>
<reference evidence="9 10" key="1">
    <citation type="submission" date="2019-06" db="EMBL/GenBank/DDBJ databases">
        <title>Whole genome shotgun sequence of Streptomyces gardneri NBRC 12865.</title>
        <authorList>
            <person name="Hosoyama A."/>
            <person name="Uohara A."/>
            <person name="Ohji S."/>
            <person name="Ichikawa N."/>
        </authorList>
    </citation>
    <scope>NUCLEOTIDE SEQUENCE [LARGE SCALE GENOMIC DNA]</scope>
    <source>
        <strain evidence="9 10">NBRC 12865</strain>
    </source>
</reference>
<feature type="transmembrane region" description="Helical" evidence="7">
    <location>
        <begin position="470"/>
        <end position="494"/>
    </location>
</feature>
<feature type="transmembrane region" description="Helical" evidence="7">
    <location>
        <begin position="343"/>
        <end position="367"/>
    </location>
</feature>
<comment type="caution">
    <text evidence="9">The sequence shown here is derived from an EMBL/GenBank/DDBJ whole genome shotgun (WGS) entry which is preliminary data.</text>
</comment>
<accession>A0A4Y3RHR2</accession>
<dbReference type="AlphaFoldDB" id="A0A4Y3RHR2"/>
<protein>
    <submittedName>
        <fullName evidence="9">MFS transporter</fullName>
    </submittedName>
</protein>
<keyword evidence="6" id="KW-0046">Antibiotic resistance</keyword>
<dbReference type="PROSITE" id="PS50850">
    <property type="entry name" value="MFS"/>
    <property type="match status" value="1"/>
</dbReference>
<feature type="transmembrane region" description="Helical" evidence="7">
    <location>
        <begin position="302"/>
        <end position="323"/>
    </location>
</feature>
<evidence type="ECO:0000256" key="3">
    <source>
        <dbReference type="ARBA" id="ARBA00022692"/>
    </source>
</evidence>
<gene>
    <name evidence="9" type="ORF">SGA01_18380</name>
</gene>
<evidence type="ECO:0000256" key="2">
    <source>
        <dbReference type="ARBA" id="ARBA00022448"/>
    </source>
</evidence>
<evidence type="ECO:0000313" key="9">
    <source>
        <dbReference type="EMBL" id="GEB56233.1"/>
    </source>
</evidence>
<evidence type="ECO:0000256" key="4">
    <source>
        <dbReference type="ARBA" id="ARBA00022989"/>
    </source>
</evidence>
<feature type="transmembrane region" description="Helical" evidence="7">
    <location>
        <begin position="437"/>
        <end position="458"/>
    </location>
</feature>
<proteinExistence type="predicted"/>
<dbReference type="PANTHER" id="PTHR42718">
    <property type="entry name" value="MAJOR FACILITATOR SUPERFAMILY MULTIDRUG TRANSPORTER MFSC"/>
    <property type="match status" value="1"/>
</dbReference>
<evidence type="ECO:0000256" key="5">
    <source>
        <dbReference type="ARBA" id="ARBA00023136"/>
    </source>
</evidence>
<evidence type="ECO:0000313" key="10">
    <source>
        <dbReference type="Proteomes" id="UP000315226"/>
    </source>
</evidence>
<evidence type="ECO:0000256" key="6">
    <source>
        <dbReference type="ARBA" id="ARBA00023251"/>
    </source>
</evidence>
<dbReference type="Gene3D" id="1.20.1250.20">
    <property type="entry name" value="MFS general substrate transporter like domains"/>
    <property type="match status" value="2"/>
</dbReference>
<evidence type="ECO:0000256" key="7">
    <source>
        <dbReference type="SAM" id="Phobius"/>
    </source>
</evidence>
<keyword evidence="3 7" id="KW-0812">Transmembrane</keyword>
<dbReference type="GO" id="GO:0005886">
    <property type="term" value="C:plasma membrane"/>
    <property type="evidence" value="ECO:0007669"/>
    <property type="project" value="UniProtKB-SubCell"/>
</dbReference>
<dbReference type="SUPFAM" id="SSF103473">
    <property type="entry name" value="MFS general substrate transporter"/>
    <property type="match status" value="1"/>
</dbReference>
<feature type="domain" description="Major facilitator superfamily (MFS) profile" evidence="8">
    <location>
        <begin position="39"/>
        <end position="499"/>
    </location>
</feature>